<evidence type="ECO:0000313" key="1">
    <source>
        <dbReference type="EMBL" id="SGZ52267.1"/>
    </source>
</evidence>
<reference evidence="2" key="1">
    <citation type="submission" date="2016-10" db="EMBL/GenBank/DDBJ databases">
        <authorList>
            <person name="Geijer C."/>
            <person name="Jareborg N."/>
            <person name="Dainat J."/>
        </authorList>
    </citation>
    <scope>NUCLEOTIDE SEQUENCE [LARGE SCALE GENOMIC DNA]</scope>
    <source>
        <strain evidence="2">PYCC 4715</strain>
    </source>
</reference>
<dbReference type="EMBL" id="LT635765">
    <property type="protein sequence ID" value="SGZ52267.1"/>
    <property type="molecule type" value="Genomic_DNA"/>
</dbReference>
<dbReference type="Proteomes" id="UP000182259">
    <property type="component" value="Chromosome II"/>
</dbReference>
<protein>
    <submittedName>
        <fullName evidence="1">CIC11C00000004750</fullName>
    </submittedName>
</protein>
<proteinExistence type="predicted"/>
<sequence>MSFYRIETVMDAIQEVHVEGFKDFIQLVTHADNIQRQLRISSLFIYSCDDDVMNVHAKSSQVMNVLGQLKRLSVCSNSQVCLQVFSRLRETYGDGCLSNIEVLSFLHIHKTGPSLDHQSQKKLALTDISALLGIELLKSLSVNIGCQICFQSSLHGSFNPDERPQCDCLQQFLEELLDLVLNCSSIERISIKNLQNKLQPNLTATFHFKILLSDFLESINLSGISLKLFALNTSCELALPDTVLVPFLVDRMNTVNETLMFQLSQLEANVVAILDYFESFLSWSSQYRSKDSGVNFLSTHCEECKKSSQRIEKFITVNSNIQFYLNPIYKTTLTELRYNLLQSLLQILNCPSFARFKFNQNNRNVPSSNEINQFISNNNGSQIIDQDLLLDEDLSLHHIFRHNDYKRMVEGPSREFDKVSEVCCDCDGYELATFAQPLRHVLEDSKLSNVHTTILNGFKFETGFDSSEAFFIHRTLE</sequence>
<organism evidence="1 2">
    <name type="scientific">Sungouiella intermedia</name>
    <dbReference type="NCBI Taxonomy" id="45354"/>
    <lineage>
        <taxon>Eukaryota</taxon>
        <taxon>Fungi</taxon>
        <taxon>Dikarya</taxon>
        <taxon>Ascomycota</taxon>
        <taxon>Saccharomycotina</taxon>
        <taxon>Pichiomycetes</taxon>
        <taxon>Metschnikowiaceae</taxon>
        <taxon>Sungouiella</taxon>
    </lineage>
</organism>
<accession>A0A1L0BLZ6</accession>
<name>A0A1L0BLZ6_9ASCO</name>
<gene>
    <name evidence="1" type="ORF">SAMEA4029009_CIC11G00000004750</name>
</gene>
<dbReference type="AlphaFoldDB" id="A0A1L0BLZ6"/>
<evidence type="ECO:0000313" key="2">
    <source>
        <dbReference type="Proteomes" id="UP000182259"/>
    </source>
</evidence>